<gene>
    <name evidence="5" type="ORF">GCM10010982_15400</name>
</gene>
<name>A0A917YV78_9ALTE</name>
<evidence type="ECO:0000256" key="1">
    <source>
        <dbReference type="ARBA" id="ARBA00006484"/>
    </source>
</evidence>
<dbReference type="PRINTS" id="PR00081">
    <property type="entry name" value="GDHRDH"/>
</dbReference>
<dbReference type="InterPro" id="IPR036291">
    <property type="entry name" value="NAD(P)-bd_dom_sf"/>
</dbReference>
<dbReference type="GO" id="GO:0016491">
    <property type="term" value="F:oxidoreductase activity"/>
    <property type="evidence" value="ECO:0007669"/>
    <property type="project" value="UniProtKB-KW"/>
</dbReference>
<dbReference type="Gene3D" id="3.40.50.720">
    <property type="entry name" value="NAD(P)-binding Rossmann-like Domain"/>
    <property type="match status" value="1"/>
</dbReference>
<organism evidence="5 6">
    <name type="scientific">Bowmanella pacifica</name>
    <dbReference type="NCBI Taxonomy" id="502051"/>
    <lineage>
        <taxon>Bacteria</taxon>
        <taxon>Pseudomonadati</taxon>
        <taxon>Pseudomonadota</taxon>
        <taxon>Gammaproteobacteria</taxon>
        <taxon>Alteromonadales</taxon>
        <taxon>Alteromonadaceae</taxon>
        <taxon>Bowmanella</taxon>
    </lineage>
</organism>
<dbReference type="SUPFAM" id="SSF51735">
    <property type="entry name" value="NAD(P)-binding Rossmann-fold domains"/>
    <property type="match status" value="1"/>
</dbReference>
<comment type="caution">
    <text evidence="5">The sequence shown here is derived from an EMBL/GenBank/DDBJ whole genome shotgun (WGS) entry which is preliminary data.</text>
</comment>
<dbReference type="PRINTS" id="PR00080">
    <property type="entry name" value="SDRFAMILY"/>
</dbReference>
<dbReference type="AlphaFoldDB" id="A0A917YV78"/>
<evidence type="ECO:0000256" key="4">
    <source>
        <dbReference type="RuleBase" id="RU000363"/>
    </source>
</evidence>
<comment type="similarity">
    <text evidence="1 4">Belongs to the short-chain dehydrogenases/reductases (SDR) family.</text>
</comment>
<evidence type="ECO:0000256" key="2">
    <source>
        <dbReference type="ARBA" id="ARBA00022857"/>
    </source>
</evidence>
<dbReference type="EMBL" id="BMLS01000002">
    <property type="protein sequence ID" value="GGO67859.1"/>
    <property type="molecule type" value="Genomic_DNA"/>
</dbReference>
<keyword evidence="3" id="KW-0560">Oxidoreductase</keyword>
<reference evidence="5" key="1">
    <citation type="journal article" date="2014" name="Int. J. Syst. Evol. Microbiol.">
        <title>Complete genome sequence of Corynebacterium casei LMG S-19264T (=DSM 44701T), isolated from a smear-ripened cheese.</title>
        <authorList>
            <consortium name="US DOE Joint Genome Institute (JGI-PGF)"/>
            <person name="Walter F."/>
            <person name="Albersmeier A."/>
            <person name="Kalinowski J."/>
            <person name="Ruckert C."/>
        </authorList>
    </citation>
    <scope>NUCLEOTIDE SEQUENCE</scope>
    <source>
        <strain evidence="5">CGMCC 1.7086</strain>
    </source>
</reference>
<evidence type="ECO:0000313" key="5">
    <source>
        <dbReference type="EMBL" id="GGO67859.1"/>
    </source>
</evidence>
<accession>A0A917YV78</accession>
<dbReference type="PANTHER" id="PTHR43963">
    <property type="entry name" value="CARBONYL REDUCTASE 1-RELATED"/>
    <property type="match status" value="1"/>
</dbReference>
<evidence type="ECO:0000256" key="3">
    <source>
        <dbReference type="ARBA" id="ARBA00023002"/>
    </source>
</evidence>
<keyword evidence="2" id="KW-0521">NADP</keyword>
<dbReference type="RefSeq" id="WP_188692746.1">
    <property type="nucleotide sequence ID" value="NZ_BMLS01000002.1"/>
</dbReference>
<reference evidence="5" key="2">
    <citation type="submission" date="2020-09" db="EMBL/GenBank/DDBJ databases">
        <authorList>
            <person name="Sun Q."/>
            <person name="Zhou Y."/>
        </authorList>
    </citation>
    <scope>NUCLEOTIDE SEQUENCE</scope>
    <source>
        <strain evidence="5">CGMCC 1.7086</strain>
    </source>
</reference>
<dbReference type="Proteomes" id="UP000606935">
    <property type="component" value="Unassembled WGS sequence"/>
</dbReference>
<protein>
    <submittedName>
        <fullName evidence="5">Short-chain dehydrogenase</fullName>
    </submittedName>
</protein>
<dbReference type="Pfam" id="PF00106">
    <property type="entry name" value="adh_short"/>
    <property type="match status" value="1"/>
</dbReference>
<evidence type="ECO:0000313" key="6">
    <source>
        <dbReference type="Proteomes" id="UP000606935"/>
    </source>
</evidence>
<proteinExistence type="inferred from homology"/>
<dbReference type="PANTHER" id="PTHR43963:SF6">
    <property type="entry name" value="CHAIN DEHYDROGENASE FAMILY PROTEIN, PUTATIVE (AFU_ORTHOLOGUE AFUA_3G15350)-RELATED"/>
    <property type="match status" value="1"/>
</dbReference>
<dbReference type="InterPro" id="IPR002347">
    <property type="entry name" value="SDR_fam"/>
</dbReference>
<keyword evidence="6" id="KW-1185">Reference proteome</keyword>
<sequence length="228" mass="24337">MTERQKTALITGANRGLGFFIAKGLAEQGNIRVLAAARNETDAETAARAIGHGAVGVELNLLDRPELRAQAIAQVLGPIDILINNAGILLPANALDCQRAELEQSLQVNAIAPFLLMQILGSQMQQRGWGRIVNLTSGWGTFYDGFKGPTAYSVSKATLNAMTVNMARVLGDKVKVNAACPGWVRTDMGGPEAPLSAEQGADTPIWLATLPDEGPTGGLFRHRQPLQW</sequence>